<dbReference type="GO" id="GO:0004029">
    <property type="term" value="F:aldehyde dehydrogenase (NAD+) activity"/>
    <property type="evidence" value="ECO:0007669"/>
    <property type="project" value="TreeGrafter"/>
</dbReference>
<dbReference type="InterPro" id="IPR036291">
    <property type="entry name" value="NAD(P)-bd_dom_sf"/>
</dbReference>
<dbReference type="GO" id="GO:0005737">
    <property type="term" value="C:cytoplasm"/>
    <property type="evidence" value="ECO:0007669"/>
    <property type="project" value="TreeGrafter"/>
</dbReference>
<dbReference type="CDD" id="cd08946">
    <property type="entry name" value="SDR_e"/>
    <property type="match status" value="1"/>
</dbReference>
<accession>A0A1U7CMQ3</accession>
<name>A0A1U7CMQ3_9BACT</name>
<dbReference type="EMBL" id="CP019082">
    <property type="protein sequence ID" value="APW60212.1"/>
    <property type="molecule type" value="Genomic_DNA"/>
</dbReference>
<dbReference type="InterPro" id="IPR001509">
    <property type="entry name" value="Epimerase_deHydtase"/>
</dbReference>
<reference evidence="3" key="1">
    <citation type="submission" date="2016-12" db="EMBL/GenBank/DDBJ databases">
        <title>Comparative genomics of four Isosphaeraceae planctomycetes: a common pool of plasmids and glycoside hydrolase genes.</title>
        <authorList>
            <person name="Ivanova A."/>
        </authorList>
    </citation>
    <scope>NUCLEOTIDE SEQUENCE [LARGE SCALE GENOMIC DNA]</scope>
    <source>
        <strain evidence="3">PX4</strain>
    </source>
</reference>
<gene>
    <name evidence="2" type="ORF">BSF38_01678</name>
</gene>
<dbReference type="InterPro" id="IPR051783">
    <property type="entry name" value="NAD(P)-dependent_oxidoreduct"/>
</dbReference>
<dbReference type="KEGG" id="pbor:BSF38_01678"/>
<proteinExistence type="predicted"/>
<feature type="domain" description="NAD-dependent epimerase/dehydratase" evidence="1">
    <location>
        <begin position="3"/>
        <end position="237"/>
    </location>
</feature>
<dbReference type="SUPFAM" id="SSF51735">
    <property type="entry name" value="NAD(P)-binding Rossmann-fold domains"/>
    <property type="match status" value="1"/>
</dbReference>
<dbReference type="PANTHER" id="PTHR48079">
    <property type="entry name" value="PROTEIN YEEZ"/>
    <property type="match status" value="1"/>
</dbReference>
<organism evidence="2 3">
    <name type="scientific">Paludisphaera borealis</name>
    <dbReference type="NCBI Taxonomy" id="1387353"/>
    <lineage>
        <taxon>Bacteria</taxon>
        <taxon>Pseudomonadati</taxon>
        <taxon>Planctomycetota</taxon>
        <taxon>Planctomycetia</taxon>
        <taxon>Isosphaerales</taxon>
        <taxon>Isosphaeraceae</taxon>
        <taxon>Paludisphaera</taxon>
    </lineage>
</organism>
<dbReference type="Gene3D" id="3.40.50.720">
    <property type="entry name" value="NAD(P)-binding Rossmann-like Domain"/>
    <property type="match status" value="1"/>
</dbReference>
<dbReference type="GO" id="GO:0016853">
    <property type="term" value="F:isomerase activity"/>
    <property type="evidence" value="ECO:0007669"/>
    <property type="project" value="UniProtKB-KW"/>
</dbReference>
<dbReference type="RefSeq" id="WP_076344689.1">
    <property type="nucleotide sequence ID" value="NZ_CP019082.1"/>
</dbReference>
<dbReference type="AlphaFoldDB" id="A0A1U7CMQ3"/>
<keyword evidence="2" id="KW-0413">Isomerase</keyword>
<sequence>MRIAVTGATGFLGRYIVSHLAAAGHRLVCWHRPTSDLGHFPTPLPPRALSWIEGTLNDRRAGEELVAGADAVVHSALDHPSGGFRGEDGDLIGFVERNVVGTLRLIEQARAAGVERFVYISSCAVHDVILDDRPLDETHPTWSTNHYGAHKAAVENFVTSFGLGAGYPICALRPTGIYGLAHPAAASKWYGLVRNVVEGRRVEGRRGGKEVHAADVARAVEILLEADPGAIAGRMFNCYDRYVSEYEVARLAQRASGASGVIDGEETHPKHQIDTARLRSLGMTFGGTPLLERTIDQLVEAVRAE</sequence>
<evidence type="ECO:0000313" key="2">
    <source>
        <dbReference type="EMBL" id="APW60212.1"/>
    </source>
</evidence>
<dbReference type="Proteomes" id="UP000186309">
    <property type="component" value="Chromosome"/>
</dbReference>
<dbReference type="STRING" id="1387353.BSF38_01678"/>
<protein>
    <submittedName>
        <fullName evidence="2">3 beta-hydroxysteroid dehydrogenase/Delta 5--&gt;4-isomerase</fullName>
    </submittedName>
</protein>
<dbReference type="OrthoDB" id="9807212at2"/>
<evidence type="ECO:0000259" key="1">
    <source>
        <dbReference type="Pfam" id="PF01370"/>
    </source>
</evidence>
<dbReference type="Pfam" id="PF01370">
    <property type="entry name" value="Epimerase"/>
    <property type="match status" value="1"/>
</dbReference>
<keyword evidence="3" id="KW-1185">Reference proteome</keyword>
<dbReference type="PANTHER" id="PTHR48079:SF6">
    <property type="entry name" value="NAD(P)-BINDING DOMAIN-CONTAINING PROTEIN-RELATED"/>
    <property type="match status" value="1"/>
</dbReference>
<evidence type="ECO:0000313" key="3">
    <source>
        <dbReference type="Proteomes" id="UP000186309"/>
    </source>
</evidence>